<keyword evidence="3 4" id="KW-0539">Nucleus</keyword>
<comment type="subunit">
    <text evidence="4">Component of the RNA polymerase III (Pol III) complex.</text>
</comment>
<dbReference type="GO" id="GO:0006384">
    <property type="term" value="P:transcription initiation at RNA polymerase III promoter"/>
    <property type="evidence" value="ECO:0007669"/>
    <property type="project" value="EnsemblFungi"/>
</dbReference>
<reference evidence="6" key="1">
    <citation type="submission" date="2020-03" db="EMBL/GenBank/DDBJ databases">
        <title>FDA dAtabase for Regulatory Grade micrObial Sequences (FDA-ARGOS): Supporting development and validation of Infectious Disease Dx tests.</title>
        <authorList>
            <person name="Campos J."/>
            <person name="Goldberg B."/>
            <person name="Tallon L."/>
            <person name="Sadzewicz L."/>
            <person name="Vavikolanu K."/>
            <person name="Mehta A."/>
            <person name="Aluvathingal J."/>
            <person name="Nadendla S."/>
            <person name="Nandy P."/>
            <person name="Geyer C."/>
            <person name="Yan Y."/>
            <person name="Sichtig H."/>
        </authorList>
    </citation>
    <scope>NUCLEOTIDE SEQUENCE [LARGE SCALE GENOMIC DNA]</scope>
    <source>
        <strain evidence="6">FDAARGOS_652</strain>
    </source>
</reference>
<accession>A0A8X7NP50</accession>
<dbReference type="Pfam" id="PF11705">
    <property type="entry name" value="RNA_pol_3_Rpc31"/>
    <property type="match status" value="1"/>
</dbReference>
<comment type="subcellular location">
    <subcellularLocation>
        <location evidence="1 4">Nucleus</location>
    </subcellularLocation>
</comment>
<dbReference type="PANTHER" id="PTHR15367:SF2">
    <property type="entry name" value="DNA-DIRECTED RNA POLYMERASE III SUBUNIT"/>
    <property type="match status" value="1"/>
</dbReference>
<dbReference type="GO" id="GO:0006386">
    <property type="term" value="P:termination of RNA polymerase III transcription"/>
    <property type="evidence" value="ECO:0007669"/>
    <property type="project" value="EnsemblFungi"/>
</dbReference>
<evidence type="ECO:0000256" key="4">
    <source>
        <dbReference type="PIRNR" id="PIRNR000777"/>
    </source>
</evidence>
<dbReference type="InterPro" id="IPR024661">
    <property type="entry name" value="RNA_pol_III_Rpc31"/>
</dbReference>
<dbReference type="PIRSF" id="PIRSF000777">
    <property type="entry name" value="RNA_polIII_C31"/>
    <property type="match status" value="1"/>
</dbReference>
<gene>
    <name evidence="6" type="ORF">FOB60_003291</name>
</gene>
<evidence type="ECO:0000313" key="6">
    <source>
        <dbReference type="EMBL" id="KAF6053035.1"/>
    </source>
</evidence>
<keyword evidence="6" id="KW-0240">DNA-directed RNA polymerase</keyword>
<evidence type="ECO:0000313" key="7">
    <source>
        <dbReference type="Proteomes" id="UP000590412"/>
    </source>
</evidence>
<evidence type="ECO:0000256" key="2">
    <source>
        <dbReference type="ARBA" id="ARBA00008352"/>
    </source>
</evidence>
<feature type="region of interest" description="Disordered" evidence="5">
    <location>
        <begin position="181"/>
        <end position="246"/>
    </location>
</feature>
<dbReference type="GO" id="GO:0042797">
    <property type="term" value="P:tRNA transcription by RNA polymerase III"/>
    <property type="evidence" value="ECO:0007669"/>
    <property type="project" value="EnsemblFungi"/>
</dbReference>
<protein>
    <recommendedName>
        <fullName evidence="4">DNA-directed RNA polymerase III subunit</fullName>
    </recommendedName>
</protein>
<name>A0A8X7NP50_CANPA</name>
<comment type="caution">
    <text evidence="6">The sequence shown here is derived from an EMBL/GenBank/DDBJ whole genome shotgun (WGS) entry which is preliminary data.</text>
</comment>
<feature type="compositionally biased region" description="Acidic residues" evidence="5">
    <location>
        <begin position="203"/>
        <end position="222"/>
    </location>
</feature>
<evidence type="ECO:0000256" key="3">
    <source>
        <dbReference type="ARBA" id="ARBA00023242"/>
    </source>
</evidence>
<dbReference type="EMBL" id="JABWAB010000004">
    <property type="protein sequence ID" value="KAF6053035.1"/>
    <property type="molecule type" value="Genomic_DNA"/>
</dbReference>
<dbReference type="GO" id="GO:0003899">
    <property type="term" value="F:DNA-directed RNA polymerase activity"/>
    <property type="evidence" value="ECO:0007669"/>
    <property type="project" value="EnsemblFungi"/>
</dbReference>
<dbReference type="OrthoDB" id="5377312at2759"/>
<comment type="similarity">
    <text evidence="2 4">Belongs to the eukaryotic RPC7 RNA polymerase subunit family.</text>
</comment>
<dbReference type="Proteomes" id="UP000590412">
    <property type="component" value="Unassembled WGS sequence"/>
</dbReference>
<keyword evidence="6" id="KW-0804">Transcription</keyword>
<dbReference type="GO" id="GO:0005666">
    <property type="term" value="C:RNA polymerase III complex"/>
    <property type="evidence" value="ECO:0007669"/>
    <property type="project" value="UniProtKB-UniRule"/>
</dbReference>
<feature type="compositionally biased region" description="Basic and acidic residues" evidence="5">
    <location>
        <begin position="189"/>
        <end position="202"/>
    </location>
</feature>
<comment type="function">
    <text evidence="4">DNA-dependent RNA polymerase catalyzes the transcription of DNA into RNA using the four ribonucleoside triphosphates as substrates. Specific peripheric component of RNA polymerase III which synthesizes small RNAs, such as 5S rRNA and tRNAs.</text>
</comment>
<proteinExistence type="inferred from homology"/>
<sequence length="246" mass="27766">MSFRGGGGPGTGKVLLPFGLDYADVVKSSEDSEKPQYVLPVNGEPSEIESLAAKQSIRFQKLVSDGPFYTGRVEPNLIKNKDRESSRRNELVSANEDGIERYSDRYKKVQKIGRTIEEHPYQIQFFPEELYPVMGISNKNKKKYLTLSKFASNGGLREYLSEEKQETIDEQAKVQALKEQMFNQANVNDDGKEAGTGEKEDVPSEEEDMDDEFDDEDEDDDYNAEKYFDDGDDDGMDDAGDDEAAF</sequence>
<dbReference type="PANTHER" id="PTHR15367">
    <property type="entry name" value="DNA-DIRECTED RNA POLYMERASE III"/>
    <property type="match status" value="1"/>
</dbReference>
<dbReference type="AlphaFoldDB" id="A0A8X7NP50"/>
<evidence type="ECO:0000256" key="1">
    <source>
        <dbReference type="ARBA" id="ARBA00004123"/>
    </source>
</evidence>
<feature type="compositionally biased region" description="Acidic residues" evidence="5">
    <location>
        <begin position="230"/>
        <end position="246"/>
    </location>
</feature>
<organism evidence="6 7">
    <name type="scientific">Candida parapsilosis</name>
    <name type="common">Yeast</name>
    <dbReference type="NCBI Taxonomy" id="5480"/>
    <lineage>
        <taxon>Eukaryota</taxon>
        <taxon>Fungi</taxon>
        <taxon>Dikarya</taxon>
        <taxon>Ascomycota</taxon>
        <taxon>Saccharomycotina</taxon>
        <taxon>Pichiomycetes</taxon>
        <taxon>Debaryomycetaceae</taxon>
        <taxon>Candida/Lodderomyces clade</taxon>
        <taxon>Candida</taxon>
    </lineage>
</organism>
<evidence type="ECO:0000256" key="5">
    <source>
        <dbReference type="SAM" id="MobiDB-lite"/>
    </source>
</evidence>